<feature type="transmembrane region" description="Helical" evidence="7">
    <location>
        <begin position="439"/>
        <end position="459"/>
    </location>
</feature>
<dbReference type="SUPFAM" id="SSF103473">
    <property type="entry name" value="MFS general substrate transporter"/>
    <property type="match status" value="1"/>
</dbReference>
<keyword evidence="2" id="KW-0813">Transport</keyword>
<feature type="transmembrane region" description="Helical" evidence="7">
    <location>
        <begin position="465"/>
        <end position="487"/>
    </location>
</feature>
<feature type="transmembrane region" description="Helical" evidence="7">
    <location>
        <begin position="12"/>
        <end position="31"/>
    </location>
</feature>
<evidence type="ECO:0000256" key="2">
    <source>
        <dbReference type="ARBA" id="ARBA00022448"/>
    </source>
</evidence>
<evidence type="ECO:0000313" key="9">
    <source>
        <dbReference type="EMBL" id="GFR37067.1"/>
    </source>
</evidence>
<feature type="transmembrane region" description="Helical" evidence="7">
    <location>
        <begin position="138"/>
        <end position="158"/>
    </location>
</feature>
<dbReference type="Pfam" id="PF12823">
    <property type="entry name" value="DUF3817"/>
    <property type="match status" value="1"/>
</dbReference>
<dbReference type="InterPro" id="IPR004896">
    <property type="entry name" value="PucC-rel"/>
</dbReference>
<evidence type="ECO:0000256" key="1">
    <source>
        <dbReference type="ARBA" id="ARBA00004651"/>
    </source>
</evidence>
<dbReference type="NCBIfam" id="TIGR03954">
    <property type="entry name" value="integ_memb_HG"/>
    <property type="match status" value="1"/>
</dbReference>
<reference evidence="9" key="2">
    <citation type="journal article" date="2021" name="Data Brief">
        <title>Draft genome sequence data of the facultative, thermophilic, xylanolytic bacterium Paenibacillus sp. strain DA-C8.</title>
        <authorList>
            <person name="Chhe C."/>
            <person name="Uke A."/>
            <person name="Baramee S."/>
            <person name="Ungkulpasvich U."/>
            <person name="Tachaapaikoon C."/>
            <person name="Pason P."/>
            <person name="Waeonukul R."/>
            <person name="Ratanakhanokchai K."/>
            <person name="Kosugi A."/>
        </authorList>
    </citation>
    <scope>NUCLEOTIDE SEQUENCE</scope>
    <source>
        <strain evidence="9">DA-C8</strain>
    </source>
</reference>
<protein>
    <recommendedName>
        <fullName evidence="8">Major facilitator superfamily (MFS) profile domain-containing protein</fullName>
    </recommendedName>
</protein>
<dbReference type="InterPro" id="IPR011701">
    <property type="entry name" value="MFS"/>
</dbReference>
<evidence type="ECO:0000256" key="5">
    <source>
        <dbReference type="ARBA" id="ARBA00022989"/>
    </source>
</evidence>
<dbReference type="GO" id="GO:0005886">
    <property type="term" value="C:plasma membrane"/>
    <property type="evidence" value="ECO:0007669"/>
    <property type="project" value="UniProtKB-SubCell"/>
</dbReference>
<dbReference type="PROSITE" id="PS50850">
    <property type="entry name" value="MFS"/>
    <property type="match status" value="1"/>
</dbReference>
<feature type="transmembrane region" description="Helical" evidence="7">
    <location>
        <begin position="315"/>
        <end position="336"/>
    </location>
</feature>
<name>A0A916QA97_9BACL</name>
<feature type="transmembrane region" description="Helical" evidence="7">
    <location>
        <begin position="379"/>
        <end position="397"/>
    </location>
</feature>
<feature type="domain" description="Major facilitator superfamily (MFS) profile" evidence="8">
    <location>
        <begin position="113"/>
        <end position="491"/>
    </location>
</feature>
<dbReference type="PANTHER" id="PTHR23517">
    <property type="entry name" value="RESISTANCE PROTEIN MDTM, PUTATIVE-RELATED-RELATED"/>
    <property type="match status" value="1"/>
</dbReference>
<feature type="transmembrane region" description="Helical" evidence="7">
    <location>
        <begin position="264"/>
        <end position="287"/>
    </location>
</feature>
<dbReference type="InterPro" id="IPR023845">
    <property type="entry name" value="DUF3817_TM"/>
</dbReference>
<dbReference type="Gene3D" id="1.20.1250.20">
    <property type="entry name" value="MFS general substrate transporter like domains"/>
    <property type="match status" value="1"/>
</dbReference>
<keyword evidence="4 7" id="KW-0812">Transmembrane</keyword>
<comment type="subcellular location">
    <subcellularLocation>
        <location evidence="1">Cell membrane</location>
        <topology evidence="1">Multi-pass membrane protein</topology>
    </subcellularLocation>
</comment>
<feature type="transmembrane region" description="Helical" evidence="7">
    <location>
        <begin position="113"/>
        <end position="132"/>
    </location>
</feature>
<evidence type="ECO:0000256" key="4">
    <source>
        <dbReference type="ARBA" id="ARBA00022692"/>
    </source>
</evidence>
<feature type="transmembrane region" description="Helical" evidence="7">
    <location>
        <begin position="74"/>
        <end position="93"/>
    </location>
</feature>
<sequence length="499" mass="54421">MNWIRIYSHPVTLVRLTGVVDGISLLILLGIAMPLKYWAGLPYAVTLVGTIHGWIVMVYLAAILYAQIRIQWNFLWTLASILAAFIPFGNFVLERMLKRKQEQGLFPVKPIPITWLVYAIILFTFLDLFTQLPVMTTYALALGASSMLAGFIVGMYSLTNTIGNVMAGILTDRWGAHMIIKIGLLMTSFSLLLYNFVEDVMLLMIVRFVHGFLGGLIVPAAFTYMANQTKSEKQGSQSAITGSFVGIAAIIGPAYSGIMASRTSVPFVFTTVAVLGLVLFLGALLFLRDRRASRKEAAEDKRKRRAGKLSLNSDMIRAFVGALSLMFSQGTLAYLLPAHVELLGYNSRVSGTLMSMFGIVAVAVFLLPTNRLFDRIPPVYSFATGLGLMGISQILISQSSSTAALYLVLTLYGLGFSFLFPSINTLLAHGTTPENRGQAYGIFYALFSIGTVASSWGLGLLNISYVSGFIVTGCMLLTCTIGVLVTAKHRVAKSESMHV</sequence>
<organism evidence="9 10">
    <name type="scientific">Insulibacter thermoxylanivorax</name>
    <dbReference type="NCBI Taxonomy" id="2749268"/>
    <lineage>
        <taxon>Bacteria</taxon>
        <taxon>Bacillati</taxon>
        <taxon>Bacillota</taxon>
        <taxon>Bacilli</taxon>
        <taxon>Bacillales</taxon>
        <taxon>Paenibacillaceae</taxon>
        <taxon>Insulibacter</taxon>
    </lineage>
</organism>
<dbReference type="GO" id="GO:0022857">
    <property type="term" value="F:transmembrane transporter activity"/>
    <property type="evidence" value="ECO:0007669"/>
    <property type="project" value="InterPro"/>
</dbReference>
<dbReference type="PANTHER" id="PTHR23517:SF2">
    <property type="entry name" value="MULTIDRUG RESISTANCE PROTEIN MDTH"/>
    <property type="match status" value="1"/>
</dbReference>
<evidence type="ECO:0000256" key="7">
    <source>
        <dbReference type="SAM" id="Phobius"/>
    </source>
</evidence>
<proteinExistence type="predicted"/>
<feature type="transmembrane region" description="Helical" evidence="7">
    <location>
        <begin position="203"/>
        <end position="226"/>
    </location>
</feature>
<accession>A0A916QA97</accession>
<evidence type="ECO:0000259" key="8">
    <source>
        <dbReference type="PROSITE" id="PS50850"/>
    </source>
</evidence>
<evidence type="ECO:0000256" key="6">
    <source>
        <dbReference type="ARBA" id="ARBA00023136"/>
    </source>
</evidence>
<feature type="transmembrane region" description="Helical" evidence="7">
    <location>
        <begin position="403"/>
        <end position="427"/>
    </location>
</feature>
<gene>
    <name evidence="9" type="ORF">PRECH8_03630</name>
</gene>
<feature type="transmembrane region" description="Helical" evidence="7">
    <location>
        <begin position="348"/>
        <end position="367"/>
    </location>
</feature>
<keyword evidence="5 7" id="KW-1133">Transmembrane helix</keyword>
<dbReference type="InterPro" id="IPR036259">
    <property type="entry name" value="MFS_trans_sf"/>
</dbReference>
<feature type="transmembrane region" description="Helical" evidence="7">
    <location>
        <begin position="178"/>
        <end position="197"/>
    </location>
</feature>
<dbReference type="InterPro" id="IPR050171">
    <property type="entry name" value="MFS_Transporters"/>
</dbReference>
<keyword evidence="3" id="KW-1003">Cell membrane</keyword>
<dbReference type="Proteomes" id="UP000654993">
    <property type="component" value="Unassembled WGS sequence"/>
</dbReference>
<dbReference type="CDD" id="cd17325">
    <property type="entry name" value="MFS_MdtG_SLC18_like"/>
    <property type="match status" value="1"/>
</dbReference>
<reference evidence="9" key="1">
    <citation type="submission" date="2020-08" db="EMBL/GenBank/DDBJ databases">
        <authorList>
            <person name="Uke A."/>
            <person name="Chhe C."/>
            <person name="Baramee S."/>
            <person name="Kosugi A."/>
        </authorList>
    </citation>
    <scope>NUCLEOTIDE SEQUENCE</scope>
    <source>
        <strain evidence="9">DA-C8</strain>
    </source>
</reference>
<dbReference type="AlphaFoldDB" id="A0A916QA97"/>
<dbReference type="Pfam" id="PF03209">
    <property type="entry name" value="PUCC"/>
    <property type="match status" value="1"/>
</dbReference>
<comment type="caution">
    <text evidence="9">The sequence shown here is derived from an EMBL/GenBank/DDBJ whole genome shotgun (WGS) entry which is preliminary data.</text>
</comment>
<dbReference type="Pfam" id="PF07690">
    <property type="entry name" value="MFS_1"/>
    <property type="match status" value="1"/>
</dbReference>
<dbReference type="EMBL" id="BMAQ01000003">
    <property type="protein sequence ID" value="GFR37067.1"/>
    <property type="molecule type" value="Genomic_DNA"/>
</dbReference>
<keyword evidence="10" id="KW-1185">Reference proteome</keyword>
<evidence type="ECO:0000313" key="10">
    <source>
        <dbReference type="Proteomes" id="UP000654993"/>
    </source>
</evidence>
<evidence type="ECO:0000256" key="3">
    <source>
        <dbReference type="ARBA" id="ARBA00022475"/>
    </source>
</evidence>
<keyword evidence="6 7" id="KW-0472">Membrane</keyword>
<feature type="transmembrane region" description="Helical" evidence="7">
    <location>
        <begin position="43"/>
        <end position="68"/>
    </location>
</feature>
<dbReference type="InterPro" id="IPR020846">
    <property type="entry name" value="MFS_dom"/>
</dbReference>